<keyword evidence="2" id="KW-0732">Signal</keyword>
<dbReference type="EMBL" id="MRVG01000007">
    <property type="protein sequence ID" value="PMB67584.1"/>
    <property type="molecule type" value="Genomic_DNA"/>
</dbReference>
<evidence type="ECO:0000256" key="2">
    <source>
        <dbReference type="SAM" id="SignalP"/>
    </source>
</evidence>
<dbReference type="AlphaFoldDB" id="A0A2N6NK22"/>
<accession>A0A2N6NK22</accession>
<evidence type="ECO:0000313" key="3">
    <source>
        <dbReference type="EMBL" id="PMB67584.1"/>
    </source>
</evidence>
<evidence type="ECO:0000313" key="5">
    <source>
        <dbReference type="Proteomes" id="UP000235728"/>
    </source>
</evidence>
<protein>
    <submittedName>
        <fullName evidence="3">Uncharacterized protein</fullName>
    </submittedName>
</protein>
<sequence>MQAFSVLLLAMLGSFGIAMPVVTPGGGKNKSYDNENLLSPYFSTLMEDKNQNWGYDDSDETEENYGVNPRPLNFDKIPRPDGKTYPSS</sequence>
<evidence type="ECO:0000256" key="1">
    <source>
        <dbReference type="SAM" id="MobiDB-lite"/>
    </source>
</evidence>
<organism evidence="3 5">
    <name type="scientific">Beauveria bassiana</name>
    <name type="common">White muscardine disease fungus</name>
    <name type="synonym">Tritirachium shiotae</name>
    <dbReference type="NCBI Taxonomy" id="176275"/>
    <lineage>
        <taxon>Eukaryota</taxon>
        <taxon>Fungi</taxon>
        <taxon>Dikarya</taxon>
        <taxon>Ascomycota</taxon>
        <taxon>Pezizomycotina</taxon>
        <taxon>Sordariomycetes</taxon>
        <taxon>Hypocreomycetidae</taxon>
        <taxon>Hypocreales</taxon>
        <taxon>Cordycipitaceae</taxon>
        <taxon>Beauveria</taxon>
    </lineage>
</organism>
<feature type="region of interest" description="Disordered" evidence="1">
    <location>
        <begin position="50"/>
        <end position="88"/>
    </location>
</feature>
<feature type="chain" id="PRO_5044578216" evidence="2">
    <location>
        <begin position="19"/>
        <end position="88"/>
    </location>
</feature>
<name>A0A2N6NK22_BEABA</name>
<dbReference type="Proteomes" id="UP000235728">
    <property type="component" value="Unassembled WGS sequence"/>
</dbReference>
<dbReference type="EMBL" id="MRVG01000007">
    <property type="protein sequence ID" value="PMB67587.1"/>
    <property type="molecule type" value="Genomic_DNA"/>
</dbReference>
<comment type="caution">
    <text evidence="3">The sequence shown here is derived from an EMBL/GenBank/DDBJ whole genome shotgun (WGS) entry which is preliminary data.</text>
</comment>
<reference evidence="3 5" key="1">
    <citation type="journal article" date="2016" name="Appl. Microbiol. Biotechnol.">
        <title>Characterization of T-DNA insertion mutants with decreased virulence in the entomopathogenic fungus Beauveria bassiana JEF-007.</title>
        <authorList>
            <person name="Kim S."/>
            <person name="Lee S.J."/>
            <person name="Nai Y.S."/>
            <person name="Yu J.S."/>
            <person name="Lee M.R."/>
            <person name="Yang Y.T."/>
            <person name="Kim J.S."/>
        </authorList>
    </citation>
    <scope>NUCLEOTIDE SEQUENCE [LARGE SCALE GENOMIC DNA]</scope>
    <source>
        <strain evidence="3 5">JEF-007</strain>
    </source>
</reference>
<proteinExistence type="predicted"/>
<gene>
    <name evidence="3" type="ORF">BM221_007254</name>
    <name evidence="4" type="ORF">BM221_007257</name>
</gene>
<feature type="signal peptide" evidence="2">
    <location>
        <begin position="1"/>
        <end position="18"/>
    </location>
</feature>
<evidence type="ECO:0000313" key="4">
    <source>
        <dbReference type="EMBL" id="PMB67587.1"/>
    </source>
</evidence>